<dbReference type="Proteomes" id="UP000280825">
    <property type="component" value="Unassembled WGS sequence"/>
</dbReference>
<keyword evidence="2" id="KW-1185">Reference proteome</keyword>
<dbReference type="Gene3D" id="3.40.50.10330">
    <property type="entry name" value="Probable inorganic polyphosphate/atp-NAD kinase, domain 1"/>
    <property type="match status" value="1"/>
</dbReference>
<evidence type="ECO:0000313" key="1">
    <source>
        <dbReference type="EMBL" id="RTY94477.1"/>
    </source>
</evidence>
<dbReference type="EC" id="2.7.1.23" evidence="1"/>
<dbReference type="InterPro" id="IPR017438">
    <property type="entry name" value="ATP-NAD_kinase_N"/>
</dbReference>
<protein>
    <submittedName>
        <fullName evidence="1">NAD(+) kinase</fullName>
        <ecNumber evidence="1">2.7.1.23</ecNumber>
    </submittedName>
</protein>
<reference evidence="1 2" key="1">
    <citation type="submission" date="2018-12" db="EMBL/GenBank/DDBJ databases">
        <title>Flavobacterium sp. nov., isolated from glacier ice.</title>
        <authorList>
            <person name="Liu Q."/>
            <person name="Xin Y.-H."/>
        </authorList>
    </citation>
    <scope>NUCLEOTIDE SEQUENCE [LARGE SCALE GENOMIC DNA]</scope>
    <source>
        <strain evidence="1 2">RB1N8</strain>
    </source>
</reference>
<evidence type="ECO:0000313" key="2">
    <source>
        <dbReference type="Proteomes" id="UP000280825"/>
    </source>
</evidence>
<dbReference type="AlphaFoldDB" id="A0A3S0NQX4"/>
<sequence>MKIAIYGQYYQNSTEPIIKDIFAFLIKNNVEMIIESYFLEILFEKKLIKKEYPTFESHTELDSSFDVLISIGGDG</sequence>
<name>A0A3S0NQX4_9FLAO</name>
<dbReference type="InterPro" id="IPR016064">
    <property type="entry name" value="NAD/diacylglycerol_kinase_sf"/>
</dbReference>
<dbReference type="EMBL" id="RYDJ01000262">
    <property type="protein sequence ID" value="RTY94477.1"/>
    <property type="molecule type" value="Genomic_DNA"/>
</dbReference>
<proteinExistence type="predicted"/>
<gene>
    <name evidence="1" type="primary">ppnK</name>
    <name evidence="1" type="ORF">EKL98_17160</name>
</gene>
<dbReference type="GO" id="GO:0003951">
    <property type="term" value="F:NAD+ kinase activity"/>
    <property type="evidence" value="ECO:0007669"/>
    <property type="project" value="UniProtKB-EC"/>
</dbReference>
<comment type="caution">
    <text evidence="1">The sequence shown here is derived from an EMBL/GenBank/DDBJ whole genome shotgun (WGS) entry which is preliminary data.</text>
</comment>
<keyword evidence="1" id="KW-0418">Kinase</keyword>
<organism evidence="1 2">
    <name type="scientific">Flavobacterium bomense</name>
    <dbReference type="NCBI Taxonomy" id="2497483"/>
    <lineage>
        <taxon>Bacteria</taxon>
        <taxon>Pseudomonadati</taxon>
        <taxon>Bacteroidota</taxon>
        <taxon>Flavobacteriia</taxon>
        <taxon>Flavobacteriales</taxon>
        <taxon>Flavobacteriaceae</taxon>
        <taxon>Flavobacterium</taxon>
    </lineage>
</organism>
<keyword evidence="1" id="KW-0808">Transferase</keyword>
<accession>A0A3S0NQX4</accession>
<dbReference type="SUPFAM" id="SSF111331">
    <property type="entry name" value="NAD kinase/diacylglycerol kinase-like"/>
    <property type="match status" value="1"/>
</dbReference>
<feature type="non-terminal residue" evidence="1">
    <location>
        <position position="75"/>
    </location>
</feature>